<dbReference type="KEGG" id="bfk:QN062_09675"/>
<evidence type="ECO:0000313" key="3">
    <source>
        <dbReference type="EMBL" id="XDS50625.1"/>
    </source>
</evidence>
<sequence length="56" mass="6098">MRADSGNCIFRVIGFWYTESKGSKSSSHAPARMMASRKGGLFAIIVPLQRSILPAV</sequence>
<dbReference type="AlphaFoldDB" id="A0AB39UKL9"/>
<dbReference type="EMBL" id="CP129682">
    <property type="protein sequence ID" value="XDS49406.1"/>
    <property type="molecule type" value="Genomic_DNA"/>
</dbReference>
<evidence type="ECO:0000313" key="2">
    <source>
        <dbReference type="EMBL" id="XDS49406.1"/>
    </source>
</evidence>
<organism evidence="2">
    <name type="scientific">Bifidobacterium fermentum</name>
    <dbReference type="NCBI Taxonomy" id="3059035"/>
    <lineage>
        <taxon>Bacteria</taxon>
        <taxon>Bacillati</taxon>
        <taxon>Actinomycetota</taxon>
        <taxon>Actinomycetes</taxon>
        <taxon>Bifidobacteriales</taxon>
        <taxon>Bifidobacteriaceae</taxon>
        <taxon>Bifidobacterium</taxon>
    </lineage>
</organism>
<proteinExistence type="predicted"/>
<reference evidence="2" key="1">
    <citation type="submission" date="2023-07" db="EMBL/GenBank/DDBJ databases">
        <title>Bifidobacterium aquikefiriaerophilum sp. nov. and Bifidobacterium eccum sp. nov., isolated from water kefir.</title>
        <authorList>
            <person name="Breselge S."/>
            <person name="Bellassi P."/>
            <person name="Barcenilla C."/>
            <person name="Alvarez-Ordonez A."/>
            <person name="Morelli L."/>
            <person name="Cotter P.D."/>
        </authorList>
    </citation>
    <scope>NUCLEOTIDE SEQUENCE</scope>
    <source>
        <strain evidence="3">WK012_4_13</strain>
        <strain evidence="2">WK013_4_14</strain>
        <strain evidence="1">WK048_4_13</strain>
    </source>
</reference>
<evidence type="ECO:0000313" key="1">
    <source>
        <dbReference type="EMBL" id="XDS45811.1"/>
    </source>
</evidence>
<dbReference type="EMBL" id="CP129683">
    <property type="protein sequence ID" value="XDS50625.1"/>
    <property type="molecule type" value="Genomic_DNA"/>
</dbReference>
<accession>A0AB39UKL9</accession>
<name>A0AB39UKL9_9BIFI</name>
<dbReference type="EMBL" id="CP129675">
    <property type="protein sequence ID" value="XDS45811.1"/>
    <property type="molecule type" value="Genomic_DNA"/>
</dbReference>
<gene>
    <name evidence="3" type="ORF">QN062_09675</name>
    <name evidence="2" type="ORF">QN216_03885</name>
    <name evidence="1" type="ORF">QN217_06560</name>
</gene>
<protein>
    <submittedName>
        <fullName evidence="2">Uncharacterized protein</fullName>
    </submittedName>
</protein>